<dbReference type="CDD" id="cd20557">
    <property type="entry name" value="CYCLIN_ScPCL1-like"/>
    <property type="match status" value="1"/>
</dbReference>
<evidence type="ECO:0000313" key="4">
    <source>
        <dbReference type="Proteomes" id="UP001363151"/>
    </source>
</evidence>
<evidence type="ECO:0000313" key="3">
    <source>
        <dbReference type="EMBL" id="KAK7241557.1"/>
    </source>
</evidence>
<keyword evidence="4" id="KW-1185">Reference proteome</keyword>
<accession>A0ABR1FZ81</accession>
<reference evidence="3 4" key="1">
    <citation type="submission" date="2024-03" db="EMBL/GenBank/DDBJ databases">
        <title>Aureococcus anophagefferens CCMP1851 and Kratosvirus quantuckense: Draft genome of a second virus-susceptible host strain in the model system.</title>
        <authorList>
            <person name="Chase E."/>
            <person name="Truchon A.R."/>
            <person name="Schepens W."/>
            <person name="Wilhelm S.W."/>
        </authorList>
    </citation>
    <scope>NUCLEOTIDE SEQUENCE [LARGE SCALE GENOMIC DNA]</scope>
    <source>
        <strain evidence="3 4">CCMP1851</strain>
    </source>
</reference>
<feature type="compositionally biased region" description="Acidic residues" evidence="1">
    <location>
        <begin position="307"/>
        <end position="322"/>
    </location>
</feature>
<dbReference type="Pfam" id="PF00134">
    <property type="entry name" value="Cyclin_N"/>
    <property type="match status" value="1"/>
</dbReference>
<comment type="caution">
    <text evidence="3">The sequence shown here is derived from an EMBL/GenBank/DDBJ whole genome shotgun (WGS) entry which is preliminary data.</text>
</comment>
<feature type="region of interest" description="Disordered" evidence="1">
    <location>
        <begin position="35"/>
        <end position="108"/>
    </location>
</feature>
<dbReference type="Proteomes" id="UP001363151">
    <property type="component" value="Unassembled WGS sequence"/>
</dbReference>
<feature type="compositionally biased region" description="Pro residues" evidence="1">
    <location>
        <begin position="88"/>
        <end position="101"/>
    </location>
</feature>
<name>A0ABR1FZ81_AURAN</name>
<organism evidence="3 4">
    <name type="scientific">Aureococcus anophagefferens</name>
    <name type="common">Harmful bloom alga</name>
    <dbReference type="NCBI Taxonomy" id="44056"/>
    <lineage>
        <taxon>Eukaryota</taxon>
        <taxon>Sar</taxon>
        <taxon>Stramenopiles</taxon>
        <taxon>Ochrophyta</taxon>
        <taxon>Pelagophyceae</taxon>
        <taxon>Pelagomonadales</taxon>
        <taxon>Pelagomonadaceae</taxon>
        <taxon>Aureococcus</taxon>
    </lineage>
</organism>
<dbReference type="EMBL" id="JBBJCI010000183">
    <property type="protein sequence ID" value="KAK7241557.1"/>
    <property type="molecule type" value="Genomic_DNA"/>
</dbReference>
<protein>
    <recommendedName>
        <fullName evidence="2">Cyclin N-terminal domain-containing protein</fullName>
    </recommendedName>
</protein>
<dbReference type="InterPro" id="IPR036915">
    <property type="entry name" value="Cyclin-like_sf"/>
</dbReference>
<dbReference type="InterPro" id="IPR006671">
    <property type="entry name" value="Cyclin_N"/>
</dbReference>
<feature type="region of interest" description="Disordered" evidence="1">
    <location>
        <begin position="287"/>
        <end position="322"/>
    </location>
</feature>
<proteinExistence type="predicted"/>
<evidence type="ECO:0000256" key="1">
    <source>
        <dbReference type="SAM" id="MobiDB-lite"/>
    </source>
</evidence>
<dbReference type="Gene3D" id="1.10.472.10">
    <property type="entry name" value="Cyclin-like"/>
    <property type="match status" value="1"/>
</dbReference>
<dbReference type="PANTHER" id="PTHR48125:SF10">
    <property type="entry name" value="OS12G0136300 PROTEIN"/>
    <property type="match status" value="1"/>
</dbReference>
<feature type="region of interest" description="Disordered" evidence="1">
    <location>
        <begin position="747"/>
        <end position="769"/>
    </location>
</feature>
<evidence type="ECO:0000259" key="2">
    <source>
        <dbReference type="Pfam" id="PF00134"/>
    </source>
</evidence>
<dbReference type="SUPFAM" id="SSF47954">
    <property type="entry name" value="Cyclin-like"/>
    <property type="match status" value="1"/>
</dbReference>
<dbReference type="PANTHER" id="PTHR48125">
    <property type="entry name" value="LP07818P1"/>
    <property type="match status" value="1"/>
</dbReference>
<feature type="region of interest" description="Disordered" evidence="1">
    <location>
        <begin position="562"/>
        <end position="597"/>
    </location>
</feature>
<feature type="domain" description="Cyclin N-terminal" evidence="2">
    <location>
        <begin position="377"/>
        <end position="470"/>
    </location>
</feature>
<sequence>MAARRISKSSSVGEELDEIEFEVCSAAVVADLPSALPAKQPSSLRRAPPALETRDLVAAETNEISSPRAAPSLEARAPSPQLRGAPAPRRPPSPPRPPGAPPTNAGHKIFGALSGDAALTVFLRCFSARDWRSLGNFGLSAFGFRSFTSFAVGMRERLELCQEMERNIRSRAAREGHASSPLLELVEPERAPGWKSNLQPDFNVRVIERCGPESFAVLRELDESIDSHARGWLTIVGEVPEDKLIKCVALVIARIISAARDATEAAAPILSKTADAVRQRLFCEPLTAPVPGEPWPREPASPTSTVADDDGGGDDPGDDDDERGLAVLEARHSMPADELRATGAEGQFQSGTWAGDRRNFKLLYTLIRKNLEVLSYTTRVTSHGLMLAVVILDRFLSKMRGTIELDLSNVRPLLAAAMILAVKVLRDNRANVNGELAATCAGVLGVSAKVVLERINAIELAMLDAINWDTQAPRSIVDEFGPGDTNAINMWVMAAAIKGDVADAELAKLCPNHVALLEHVDHAEDLSLLETEVKQPQLPFAIRNELLLTFGHKSQQLSAVIELSSGDPGGDPPSRSRSASPPPPSGSRPGSPSATDPNVHLQKVIAAYDNYSPAWARRITHELAKRVNLAPDPVASGDGRLWRAGCVSKWEREEKGTGMANLVGRLLHIKDLGVCTVVKHNKTNPLKPNLPQTPEQLLSPYAYTPSAVYPPSTHTVRCRDGTCHDIVLQRVKLGELIGCPYRILDDADPAPPADARPEVAGLARADSRR</sequence>
<gene>
    <name evidence="3" type="ORF">SO694_0027707</name>
</gene>